<keyword evidence="5" id="KW-0206">Cytoskeleton</keyword>
<feature type="compositionally biased region" description="Basic and acidic residues" evidence="6">
    <location>
        <begin position="223"/>
        <end position="234"/>
    </location>
</feature>
<dbReference type="OrthoDB" id="5860513at2759"/>
<dbReference type="PANTHER" id="PTHR19302:SF14">
    <property type="entry name" value="GAMMA-TUBULIN COMPLEX COMPONENT 3"/>
    <property type="match status" value="1"/>
</dbReference>
<dbReference type="InterPro" id="IPR042241">
    <property type="entry name" value="GCP_C_sf"/>
</dbReference>
<dbReference type="GO" id="GO:0000278">
    <property type="term" value="P:mitotic cell cycle"/>
    <property type="evidence" value="ECO:0007669"/>
    <property type="project" value="TreeGrafter"/>
</dbReference>
<dbReference type="InterPro" id="IPR041470">
    <property type="entry name" value="GCP_N"/>
</dbReference>
<dbReference type="Gene3D" id="1.20.120.1900">
    <property type="entry name" value="Gamma-tubulin complex, C-terminal domain"/>
    <property type="match status" value="1"/>
</dbReference>
<dbReference type="InterPro" id="IPR007259">
    <property type="entry name" value="GCP"/>
</dbReference>
<dbReference type="FunFam" id="1.20.120.1900:FF:000003">
    <property type="entry name" value="Gamma-tubulin complex component"/>
    <property type="match status" value="1"/>
</dbReference>
<dbReference type="EMBL" id="JAEPRB010000036">
    <property type="protein sequence ID" value="KAG2224831.1"/>
    <property type="molecule type" value="Genomic_DNA"/>
</dbReference>
<dbReference type="Pfam" id="PF04130">
    <property type="entry name" value="GCP_C_terminal"/>
    <property type="match status" value="1"/>
</dbReference>
<dbReference type="GO" id="GO:0005816">
    <property type="term" value="C:spindle pole body"/>
    <property type="evidence" value="ECO:0007669"/>
    <property type="project" value="UniProtKB-ARBA"/>
</dbReference>
<gene>
    <name evidence="9" type="ORF">INT45_008013</name>
</gene>
<dbReference type="GO" id="GO:0000922">
    <property type="term" value="C:spindle pole"/>
    <property type="evidence" value="ECO:0007669"/>
    <property type="project" value="InterPro"/>
</dbReference>
<reference evidence="9 10" key="1">
    <citation type="submission" date="2020-12" db="EMBL/GenBank/DDBJ databases">
        <title>Metabolic potential, ecology and presence of endohyphal bacteria is reflected in genomic diversity of Mucoromycotina.</title>
        <authorList>
            <person name="Muszewska A."/>
            <person name="Okrasinska A."/>
            <person name="Steczkiewicz K."/>
            <person name="Drgas O."/>
            <person name="Orlowska M."/>
            <person name="Perlinska-Lenart U."/>
            <person name="Aleksandrzak-Piekarczyk T."/>
            <person name="Szatraj K."/>
            <person name="Zielenkiewicz U."/>
            <person name="Pilsyk S."/>
            <person name="Malc E."/>
            <person name="Mieczkowski P."/>
            <person name="Kruszewska J.S."/>
            <person name="Biernat P."/>
            <person name="Pawlowska J."/>
        </authorList>
    </citation>
    <scope>NUCLEOTIDE SEQUENCE [LARGE SCALE GENOMIC DNA]</scope>
    <source>
        <strain evidence="9 10">CBS 142.35</strain>
    </source>
</reference>
<comment type="subcellular location">
    <subcellularLocation>
        <location evidence="1">Cytoplasm</location>
        <location evidence="1">Cytoskeleton</location>
    </subcellularLocation>
</comment>
<evidence type="ECO:0000313" key="9">
    <source>
        <dbReference type="EMBL" id="KAG2224831.1"/>
    </source>
</evidence>
<evidence type="ECO:0000259" key="8">
    <source>
        <dbReference type="Pfam" id="PF17681"/>
    </source>
</evidence>
<dbReference type="Pfam" id="PF17681">
    <property type="entry name" value="GCP_N_terminal"/>
    <property type="match status" value="1"/>
</dbReference>
<dbReference type="GO" id="GO:0007020">
    <property type="term" value="P:microtubule nucleation"/>
    <property type="evidence" value="ECO:0007669"/>
    <property type="project" value="InterPro"/>
</dbReference>
<dbReference type="Proteomes" id="UP000646827">
    <property type="component" value="Unassembled WGS sequence"/>
</dbReference>
<evidence type="ECO:0000259" key="7">
    <source>
        <dbReference type="Pfam" id="PF04130"/>
    </source>
</evidence>
<organism evidence="9 10">
    <name type="scientific">Circinella minor</name>
    <dbReference type="NCBI Taxonomy" id="1195481"/>
    <lineage>
        <taxon>Eukaryota</taxon>
        <taxon>Fungi</taxon>
        <taxon>Fungi incertae sedis</taxon>
        <taxon>Mucoromycota</taxon>
        <taxon>Mucoromycotina</taxon>
        <taxon>Mucoromycetes</taxon>
        <taxon>Mucorales</taxon>
        <taxon>Lichtheimiaceae</taxon>
        <taxon>Circinella</taxon>
    </lineage>
</organism>
<evidence type="ECO:0000256" key="6">
    <source>
        <dbReference type="SAM" id="MobiDB-lite"/>
    </source>
</evidence>
<dbReference type="InterPro" id="IPR040457">
    <property type="entry name" value="GCP_C"/>
</dbReference>
<dbReference type="GO" id="GO:0051225">
    <property type="term" value="P:spindle assembly"/>
    <property type="evidence" value="ECO:0007669"/>
    <property type="project" value="TreeGrafter"/>
</dbReference>
<keyword evidence="10" id="KW-1185">Reference proteome</keyword>
<dbReference type="GO" id="GO:0005874">
    <property type="term" value="C:microtubule"/>
    <property type="evidence" value="ECO:0007669"/>
    <property type="project" value="UniProtKB-KW"/>
</dbReference>
<comment type="caution">
    <text evidence="9">The sequence shown here is derived from an EMBL/GenBank/DDBJ whole genome shotgun (WGS) entry which is preliminary data.</text>
</comment>
<feature type="domain" description="Gamma tubulin complex component C-terminal" evidence="7">
    <location>
        <begin position="568"/>
        <end position="868"/>
    </location>
</feature>
<name>A0A8H7S907_9FUNG</name>
<feature type="domain" description="Gamma tubulin complex component protein N-terminal" evidence="8">
    <location>
        <begin position="268"/>
        <end position="565"/>
    </location>
</feature>
<dbReference type="GO" id="GO:0031122">
    <property type="term" value="P:cytoplasmic microtubule organization"/>
    <property type="evidence" value="ECO:0007669"/>
    <property type="project" value="TreeGrafter"/>
</dbReference>
<feature type="region of interest" description="Disordered" evidence="6">
    <location>
        <begin position="15"/>
        <end position="70"/>
    </location>
</feature>
<feature type="region of interest" description="Disordered" evidence="6">
    <location>
        <begin position="175"/>
        <end position="235"/>
    </location>
</feature>
<protein>
    <recommendedName>
        <fullName evidence="11">Spindle pole body component</fullName>
    </recommendedName>
</protein>
<evidence type="ECO:0000313" key="10">
    <source>
        <dbReference type="Proteomes" id="UP000646827"/>
    </source>
</evidence>
<dbReference type="GO" id="GO:0051321">
    <property type="term" value="P:meiotic cell cycle"/>
    <property type="evidence" value="ECO:0007669"/>
    <property type="project" value="TreeGrafter"/>
</dbReference>
<dbReference type="GO" id="GO:0043015">
    <property type="term" value="F:gamma-tubulin binding"/>
    <property type="evidence" value="ECO:0007669"/>
    <property type="project" value="InterPro"/>
</dbReference>
<dbReference type="GO" id="GO:0000930">
    <property type="term" value="C:gamma-tubulin complex"/>
    <property type="evidence" value="ECO:0007669"/>
    <property type="project" value="TreeGrafter"/>
</dbReference>
<evidence type="ECO:0000256" key="2">
    <source>
        <dbReference type="ARBA" id="ARBA00010337"/>
    </source>
</evidence>
<keyword evidence="3" id="KW-0963">Cytoplasm</keyword>
<feature type="compositionally biased region" description="Low complexity" evidence="6">
    <location>
        <begin position="38"/>
        <end position="66"/>
    </location>
</feature>
<dbReference type="PANTHER" id="PTHR19302">
    <property type="entry name" value="GAMMA TUBULIN COMPLEX PROTEIN"/>
    <property type="match status" value="1"/>
</dbReference>
<evidence type="ECO:0000256" key="1">
    <source>
        <dbReference type="ARBA" id="ARBA00004245"/>
    </source>
</evidence>
<proteinExistence type="inferred from homology"/>
<keyword evidence="4" id="KW-0493">Microtubule</keyword>
<accession>A0A8H7S907</accession>
<evidence type="ECO:0008006" key="11">
    <source>
        <dbReference type="Google" id="ProtNLM"/>
    </source>
</evidence>
<feature type="compositionally biased region" description="Low complexity" evidence="6">
    <location>
        <begin position="175"/>
        <end position="197"/>
    </location>
</feature>
<comment type="similarity">
    <text evidence="2">Belongs to the TUBGCP family.</text>
</comment>
<feature type="compositionally biased region" description="Polar residues" evidence="6">
    <location>
        <begin position="15"/>
        <end position="37"/>
    </location>
</feature>
<dbReference type="GO" id="GO:0051011">
    <property type="term" value="F:microtubule minus-end binding"/>
    <property type="evidence" value="ECO:0007669"/>
    <property type="project" value="TreeGrafter"/>
</dbReference>
<dbReference type="AlphaFoldDB" id="A0A8H7S907"/>
<sequence>MSIPDSLRAFLQENRNQQQTHQYSLGESSRTPRLSTASSYHSLSHNLNNTNNNNNNSNSSSSSTSTLDRHTAKTLQKLVQRFIQPDPDDVQDQVHYDVIYEKCARILASQPTPLILEDENNVANIIRRKLTRDPQDTSKASRFGHLYNKLTSQPVLRNKWAILYLLSLVSEVDDPSSAPSLSPTSGGSSLGLSSVSPQLQPTNSRPYDMQHDSTTTSRNTRRRLADDYDSENDRMLPPATQLEKAREAYQNSISNSGYEPVVPESALLRDLIFIFQGIDGQYIKFDTNTGEYAMDSQVNVPQPTKDLVYRLTEIGWLYRRIQTFIRPRCNDPSAGLVAQAFCFALQHELTDYYKLIAVLEAQIEKQTSSTFSVPNEHTLTLRRLLLWTRESSQRLRLMSVLVDVCKDQKGGALVSTMHNYTKHGDPFIQKYIRAMLEEVSKPFYEMLQRWIYEGELDDPYQEFFVACDPSVSEEELWQRKYTIRENMIPSFISSELAQKIFLIGKSLNFIRYSCQDDAFVVKDPNSFNTSHVPTFKYGDILAVERLIDLTYRETSNQLIDLLKHKYKLMDHLRALKRYLLLGQGDFIQYLMGTLGPGLNRPANTLFRHNLTGVLETAIRASNAQYDDPEILNRLDVRLLEVSANDLGWDVFTLDYHLDSPINTVFSPSAMHQYLRMFNFLWQLKRVEYTLTASWRRWSMASRDFASIPGMAQDLHQAQLCISHMVHFIYQLQHYYLFEVLECSWEKLDDYINNKCIDLDSIIEAHSQYLSEITEKGFLSGAKNQALSVRLDSLFEIILTYKSVLDNLYAFGSSSSHRDLEKLKRIRTKHKDMEKKFETQVHEFLDVLASYHDEDLRSLLTRLNYNGYYSSN</sequence>
<evidence type="ECO:0000256" key="4">
    <source>
        <dbReference type="ARBA" id="ARBA00022701"/>
    </source>
</evidence>
<evidence type="ECO:0000256" key="3">
    <source>
        <dbReference type="ARBA" id="ARBA00022490"/>
    </source>
</evidence>
<evidence type="ECO:0000256" key="5">
    <source>
        <dbReference type="ARBA" id="ARBA00023212"/>
    </source>
</evidence>